<name>A0AAD8VTU8_LOLMU</name>
<gene>
    <name evidence="1" type="ORF">QYE76_022110</name>
</gene>
<evidence type="ECO:0000313" key="1">
    <source>
        <dbReference type="EMBL" id="KAK1616593.1"/>
    </source>
</evidence>
<evidence type="ECO:0000313" key="2">
    <source>
        <dbReference type="Proteomes" id="UP001231189"/>
    </source>
</evidence>
<dbReference type="EMBL" id="JAUUTY010000006">
    <property type="protein sequence ID" value="KAK1616593.1"/>
    <property type="molecule type" value="Genomic_DNA"/>
</dbReference>
<accession>A0AAD8VTU8</accession>
<proteinExistence type="predicted"/>
<organism evidence="1 2">
    <name type="scientific">Lolium multiflorum</name>
    <name type="common">Italian ryegrass</name>
    <name type="synonym">Lolium perenne subsp. multiflorum</name>
    <dbReference type="NCBI Taxonomy" id="4521"/>
    <lineage>
        <taxon>Eukaryota</taxon>
        <taxon>Viridiplantae</taxon>
        <taxon>Streptophyta</taxon>
        <taxon>Embryophyta</taxon>
        <taxon>Tracheophyta</taxon>
        <taxon>Spermatophyta</taxon>
        <taxon>Magnoliopsida</taxon>
        <taxon>Liliopsida</taxon>
        <taxon>Poales</taxon>
        <taxon>Poaceae</taxon>
        <taxon>BOP clade</taxon>
        <taxon>Pooideae</taxon>
        <taxon>Poodae</taxon>
        <taxon>Poeae</taxon>
        <taxon>Poeae Chloroplast Group 2 (Poeae type)</taxon>
        <taxon>Loliodinae</taxon>
        <taxon>Loliinae</taxon>
        <taxon>Lolium</taxon>
    </lineage>
</organism>
<protein>
    <submittedName>
        <fullName evidence="1">Uncharacterized protein</fullName>
    </submittedName>
</protein>
<sequence>MFAEMLVAIMSVSNLYLSYPAVCLEEYRIMELYLSTTILFLYIMHYVQEYRIESPHLMDVVTKTVACGNGCRTGQQWCTSLRPNKWPPSSVECPVPGARACGGDSSNDQGQSSHNRILDLDVVNLDGAAISFTVEVLVLAQRNI</sequence>
<comment type="caution">
    <text evidence="1">The sequence shown here is derived from an EMBL/GenBank/DDBJ whole genome shotgun (WGS) entry which is preliminary data.</text>
</comment>
<keyword evidence="2" id="KW-1185">Reference proteome</keyword>
<dbReference type="AlphaFoldDB" id="A0AAD8VTU8"/>
<dbReference type="Proteomes" id="UP001231189">
    <property type="component" value="Unassembled WGS sequence"/>
</dbReference>
<reference evidence="1" key="1">
    <citation type="submission" date="2023-07" db="EMBL/GenBank/DDBJ databases">
        <title>A chromosome-level genome assembly of Lolium multiflorum.</title>
        <authorList>
            <person name="Chen Y."/>
            <person name="Copetti D."/>
            <person name="Kolliker R."/>
            <person name="Studer B."/>
        </authorList>
    </citation>
    <scope>NUCLEOTIDE SEQUENCE</scope>
    <source>
        <strain evidence="1">02402/16</strain>
        <tissue evidence="1">Leaf</tissue>
    </source>
</reference>